<dbReference type="Proteomes" id="UP001152622">
    <property type="component" value="Chromosome 12"/>
</dbReference>
<name>A0A9Q1ETS1_SYNKA</name>
<organism evidence="1 2">
    <name type="scientific">Synaphobranchus kaupii</name>
    <name type="common">Kaup's arrowtooth eel</name>
    <dbReference type="NCBI Taxonomy" id="118154"/>
    <lineage>
        <taxon>Eukaryota</taxon>
        <taxon>Metazoa</taxon>
        <taxon>Chordata</taxon>
        <taxon>Craniata</taxon>
        <taxon>Vertebrata</taxon>
        <taxon>Euteleostomi</taxon>
        <taxon>Actinopterygii</taxon>
        <taxon>Neopterygii</taxon>
        <taxon>Teleostei</taxon>
        <taxon>Anguilliformes</taxon>
        <taxon>Synaphobranchidae</taxon>
        <taxon>Synaphobranchus</taxon>
    </lineage>
</organism>
<reference evidence="1" key="1">
    <citation type="journal article" date="2023" name="Science">
        <title>Genome structures resolve the early diversification of teleost fishes.</title>
        <authorList>
            <person name="Parey E."/>
            <person name="Louis A."/>
            <person name="Montfort J."/>
            <person name="Bouchez O."/>
            <person name="Roques C."/>
            <person name="Iampietro C."/>
            <person name="Lluch J."/>
            <person name="Castinel A."/>
            <person name="Donnadieu C."/>
            <person name="Desvignes T."/>
            <person name="Floi Bucao C."/>
            <person name="Jouanno E."/>
            <person name="Wen M."/>
            <person name="Mejri S."/>
            <person name="Dirks R."/>
            <person name="Jansen H."/>
            <person name="Henkel C."/>
            <person name="Chen W.J."/>
            <person name="Zahm M."/>
            <person name="Cabau C."/>
            <person name="Klopp C."/>
            <person name="Thompson A.W."/>
            <person name="Robinson-Rechavi M."/>
            <person name="Braasch I."/>
            <person name="Lecointre G."/>
            <person name="Bobe J."/>
            <person name="Postlethwait J.H."/>
            <person name="Berthelot C."/>
            <person name="Roest Crollius H."/>
            <person name="Guiguen Y."/>
        </authorList>
    </citation>
    <scope>NUCLEOTIDE SEQUENCE</scope>
    <source>
        <strain evidence="1">WJC10195</strain>
    </source>
</reference>
<proteinExistence type="predicted"/>
<evidence type="ECO:0000313" key="2">
    <source>
        <dbReference type="Proteomes" id="UP001152622"/>
    </source>
</evidence>
<dbReference type="AlphaFoldDB" id="A0A9Q1ETS1"/>
<dbReference type="EMBL" id="JAINUF010000012">
    <property type="protein sequence ID" value="KAJ8344820.1"/>
    <property type="molecule type" value="Genomic_DNA"/>
</dbReference>
<protein>
    <submittedName>
        <fullName evidence="1">Uncharacterized protein</fullName>
    </submittedName>
</protein>
<sequence length="85" mass="9079">MGGLRVDRPDAMEMPRLDSLCVASRTDVCRANGCCSRAGSRTFDRCAAAKTRPRILKWLGPDCGCDTLQGRGQRRAAPSAAQPAA</sequence>
<gene>
    <name evidence="1" type="ORF">SKAU_G00290130</name>
</gene>
<accession>A0A9Q1ETS1</accession>
<keyword evidence="2" id="KW-1185">Reference proteome</keyword>
<comment type="caution">
    <text evidence="1">The sequence shown here is derived from an EMBL/GenBank/DDBJ whole genome shotgun (WGS) entry which is preliminary data.</text>
</comment>
<evidence type="ECO:0000313" key="1">
    <source>
        <dbReference type="EMBL" id="KAJ8344820.1"/>
    </source>
</evidence>